<dbReference type="OrthoDB" id="9801934at2"/>
<evidence type="ECO:0000259" key="3">
    <source>
        <dbReference type="Pfam" id="PF02769"/>
    </source>
</evidence>
<dbReference type="AlphaFoldDB" id="A0A419S480"/>
<evidence type="ECO:0000259" key="2">
    <source>
        <dbReference type="Pfam" id="PF00586"/>
    </source>
</evidence>
<dbReference type="InterPro" id="IPR036921">
    <property type="entry name" value="PurM-like_N_sf"/>
</dbReference>
<dbReference type="PANTHER" id="PTHR30303:SF4">
    <property type="entry name" value="HYDROGENASE EXPRESSION_FORMATION PROTEIN HYPE"/>
    <property type="match status" value="1"/>
</dbReference>
<dbReference type="Pfam" id="PF02769">
    <property type="entry name" value="AIRS_C"/>
    <property type="match status" value="1"/>
</dbReference>
<dbReference type="InterPro" id="IPR036676">
    <property type="entry name" value="PurM-like_C_sf"/>
</dbReference>
<dbReference type="EMBL" id="MBTA01000026">
    <property type="protein sequence ID" value="RKD14451.1"/>
    <property type="molecule type" value="Genomic_DNA"/>
</dbReference>
<name>A0A419S480_9SPHI</name>
<dbReference type="InterPro" id="IPR016188">
    <property type="entry name" value="PurM-like_N"/>
</dbReference>
<dbReference type="Gene3D" id="3.30.1330.10">
    <property type="entry name" value="PurM-like, N-terminal domain"/>
    <property type="match status" value="1"/>
</dbReference>
<dbReference type="RefSeq" id="WP_120182456.1">
    <property type="nucleotide sequence ID" value="NZ_MBTA01000026.1"/>
</dbReference>
<evidence type="ECO:0000313" key="4">
    <source>
        <dbReference type="EMBL" id="RKD14451.1"/>
    </source>
</evidence>
<feature type="domain" description="PurM-like C-terminal" evidence="3">
    <location>
        <begin position="161"/>
        <end position="314"/>
    </location>
</feature>
<dbReference type="Pfam" id="PF00586">
    <property type="entry name" value="AIRS"/>
    <property type="match status" value="1"/>
</dbReference>
<dbReference type="PANTHER" id="PTHR30303">
    <property type="entry name" value="HYDROGENASE ISOENZYMES FORMATION PROTEIN HYPE"/>
    <property type="match status" value="1"/>
</dbReference>
<dbReference type="InterPro" id="IPR011854">
    <property type="entry name" value="HypE"/>
</dbReference>
<accession>A0A419S480</accession>
<dbReference type="SUPFAM" id="SSF55326">
    <property type="entry name" value="PurM N-terminal domain-like"/>
    <property type="match status" value="1"/>
</dbReference>
<comment type="caution">
    <text evidence="4">The sequence shown here is derived from an EMBL/GenBank/DDBJ whole genome shotgun (WGS) entry which is preliminary data.</text>
</comment>
<reference evidence="4 5" key="1">
    <citation type="submission" date="2016-07" db="EMBL/GenBank/DDBJ databases">
        <title>Genome of Pelobium manganitolerans.</title>
        <authorList>
            <person name="Wu S."/>
            <person name="Wang G."/>
        </authorList>
    </citation>
    <scope>NUCLEOTIDE SEQUENCE [LARGE SCALE GENOMIC DNA]</scope>
    <source>
        <strain evidence="4 5">YS-25</strain>
    </source>
</reference>
<gene>
    <name evidence="4" type="ORF">BCY91_08240</name>
</gene>
<dbReference type="SUPFAM" id="SSF56042">
    <property type="entry name" value="PurM C-terminal domain-like"/>
    <property type="match status" value="1"/>
</dbReference>
<evidence type="ECO:0000256" key="1">
    <source>
        <dbReference type="ARBA" id="ARBA00006243"/>
    </source>
</evidence>
<dbReference type="Gene3D" id="3.90.650.10">
    <property type="entry name" value="PurM-like C-terminal domain"/>
    <property type="match status" value="1"/>
</dbReference>
<keyword evidence="5" id="KW-1185">Reference proteome</keyword>
<proteinExistence type="inferred from homology"/>
<feature type="domain" description="PurM-like N-terminal" evidence="2">
    <location>
        <begin position="37"/>
        <end position="140"/>
    </location>
</feature>
<sequence length="351" mass="37842">MYKLSGKIGHHFFDGLIAGRCGYRRDELAQGPQFGLDVAVVDLHNNLSMALTSDPLSLIPSLGMQESAWLSVHLMANDMATTGFAPMYAQFVLNLPPSLSQQDFDSYWSYIHQYCVSMKTSITGGHTGFIEGQNSTIAGGGTFITVAPKNQLLTANMAQTDDEILVTKSCAISSAAILALSFPQTVKNKAGTEIQNLAGESFYHTSSLKDALAAVGDAREYTDVSAMHDVTEGGVLGAIYEMATASNLGALVFDQKLPINQVQEKVCAVFDLNPRFCIGAGAMIIACKKGTSATVVERLAKENIACTKVGEFKPKAFGVKLCKQEQKVDMPYLSTDPYWAAFFNALNSGWK</sequence>
<dbReference type="InterPro" id="IPR010918">
    <property type="entry name" value="PurM-like_C_dom"/>
</dbReference>
<organism evidence="4 5">
    <name type="scientific">Pelobium manganitolerans</name>
    <dbReference type="NCBI Taxonomy" id="1842495"/>
    <lineage>
        <taxon>Bacteria</taxon>
        <taxon>Pseudomonadati</taxon>
        <taxon>Bacteroidota</taxon>
        <taxon>Sphingobacteriia</taxon>
        <taxon>Sphingobacteriales</taxon>
        <taxon>Sphingobacteriaceae</taxon>
        <taxon>Pelobium</taxon>
    </lineage>
</organism>
<dbReference type="GO" id="GO:0051604">
    <property type="term" value="P:protein maturation"/>
    <property type="evidence" value="ECO:0007669"/>
    <property type="project" value="TreeGrafter"/>
</dbReference>
<comment type="similarity">
    <text evidence="1">Belongs to the HypE family.</text>
</comment>
<protein>
    <submittedName>
        <fullName evidence="4">AIR synthase</fullName>
    </submittedName>
</protein>
<dbReference type="Proteomes" id="UP000283433">
    <property type="component" value="Unassembled WGS sequence"/>
</dbReference>
<evidence type="ECO:0000313" key="5">
    <source>
        <dbReference type="Proteomes" id="UP000283433"/>
    </source>
</evidence>